<keyword evidence="2" id="KW-1185">Reference proteome</keyword>
<organism evidence="1 2">
    <name type="scientific">Streptomyces turgidiscabies (strain Car8)</name>
    <dbReference type="NCBI Taxonomy" id="698760"/>
    <lineage>
        <taxon>Bacteria</taxon>
        <taxon>Bacillati</taxon>
        <taxon>Actinomycetota</taxon>
        <taxon>Actinomycetes</taxon>
        <taxon>Kitasatosporales</taxon>
        <taxon>Streptomycetaceae</taxon>
        <taxon>Streptomyces</taxon>
    </lineage>
</organism>
<dbReference type="Proteomes" id="UP000010931">
    <property type="component" value="Unassembled WGS sequence"/>
</dbReference>
<proteinExistence type="predicted"/>
<evidence type="ECO:0000313" key="1">
    <source>
        <dbReference type="EMBL" id="ELP66335.1"/>
    </source>
</evidence>
<sequence length="70" mass="7381">MRVPAGALTGLIGVLLGASAISVVVASGRWKQIVSSGTPPELEDVHGETPLRFWHHIWLAASCAKTAAQY</sequence>
<comment type="caution">
    <text evidence="1">The sequence shown here is derived from an EMBL/GenBank/DDBJ whole genome shotgun (WGS) entry which is preliminary data.</text>
</comment>
<protein>
    <submittedName>
        <fullName evidence="1">Uncharacterized protein</fullName>
    </submittedName>
</protein>
<dbReference type="EMBL" id="AEJB01000361">
    <property type="protein sequence ID" value="ELP66335.1"/>
    <property type="molecule type" value="Genomic_DNA"/>
</dbReference>
<reference evidence="1 2" key="1">
    <citation type="journal article" date="2011" name="Plasmid">
        <title>Streptomyces turgidiscabies Car8 contains a modular pathogenicity island that shares virulence genes with other actinobacterial plant pathogens.</title>
        <authorList>
            <person name="Huguet-Tapia J.C."/>
            <person name="Badger J.H."/>
            <person name="Loria R."/>
            <person name="Pettis G.S."/>
        </authorList>
    </citation>
    <scope>NUCLEOTIDE SEQUENCE [LARGE SCALE GENOMIC DNA]</scope>
    <source>
        <strain evidence="1 2">Car8</strain>
    </source>
</reference>
<gene>
    <name evidence="1" type="ORF">STRTUCAR8_01437</name>
</gene>
<name>L7F6Q0_STRT8</name>
<dbReference type="AlphaFoldDB" id="L7F6Q0"/>
<accession>L7F6Q0</accession>
<evidence type="ECO:0000313" key="2">
    <source>
        <dbReference type="Proteomes" id="UP000010931"/>
    </source>
</evidence>